<reference evidence="1" key="2">
    <citation type="submission" date="2021-02" db="EMBL/GenBank/DDBJ databases">
        <authorList>
            <person name="Kimball J.A."/>
            <person name="Haas M.W."/>
            <person name="Macchietto M."/>
            <person name="Kono T."/>
            <person name="Duquette J."/>
            <person name="Shao M."/>
        </authorList>
    </citation>
    <scope>NUCLEOTIDE SEQUENCE</scope>
    <source>
        <tissue evidence="1">Fresh leaf tissue</tissue>
    </source>
</reference>
<dbReference type="EMBL" id="JAAALK010000080">
    <property type="protein sequence ID" value="KAG8091597.1"/>
    <property type="molecule type" value="Genomic_DNA"/>
</dbReference>
<accession>A0A8J5WMH3</accession>
<comment type="caution">
    <text evidence="1">The sequence shown here is derived from an EMBL/GenBank/DDBJ whole genome shotgun (WGS) entry which is preliminary data.</text>
</comment>
<sequence length="126" mass="13775">MRARLEADVEGTHNTERHLELSCVRTEVLTSGRDEVGGQTLRVHPCELRSSLHPRLQHPPVASTLPVLTKSASEELRAAVDRSRGGASGTAVHVRRFGDGARAEQAAGLRRRCGLRRVAQKPLTQI</sequence>
<reference evidence="1" key="1">
    <citation type="journal article" date="2021" name="bioRxiv">
        <title>Whole Genome Assembly and Annotation of Northern Wild Rice, Zizania palustris L., Supports a Whole Genome Duplication in the Zizania Genus.</title>
        <authorList>
            <person name="Haas M."/>
            <person name="Kono T."/>
            <person name="Macchietto M."/>
            <person name="Millas R."/>
            <person name="McGilp L."/>
            <person name="Shao M."/>
            <person name="Duquette J."/>
            <person name="Hirsch C.N."/>
            <person name="Kimball J."/>
        </authorList>
    </citation>
    <scope>NUCLEOTIDE SEQUENCE</scope>
    <source>
        <tissue evidence="1">Fresh leaf tissue</tissue>
    </source>
</reference>
<name>A0A8J5WMH3_ZIZPA</name>
<organism evidence="1 2">
    <name type="scientific">Zizania palustris</name>
    <name type="common">Northern wild rice</name>
    <dbReference type="NCBI Taxonomy" id="103762"/>
    <lineage>
        <taxon>Eukaryota</taxon>
        <taxon>Viridiplantae</taxon>
        <taxon>Streptophyta</taxon>
        <taxon>Embryophyta</taxon>
        <taxon>Tracheophyta</taxon>
        <taxon>Spermatophyta</taxon>
        <taxon>Magnoliopsida</taxon>
        <taxon>Liliopsida</taxon>
        <taxon>Poales</taxon>
        <taxon>Poaceae</taxon>
        <taxon>BOP clade</taxon>
        <taxon>Oryzoideae</taxon>
        <taxon>Oryzeae</taxon>
        <taxon>Zizaniinae</taxon>
        <taxon>Zizania</taxon>
    </lineage>
</organism>
<proteinExistence type="predicted"/>
<gene>
    <name evidence="1" type="ORF">GUJ93_ZPchr0012g19712</name>
</gene>
<dbReference type="Proteomes" id="UP000729402">
    <property type="component" value="Unassembled WGS sequence"/>
</dbReference>
<protein>
    <submittedName>
        <fullName evidence="1">Uncharacterized protein</fullName>
    </submittedName>
</protein>
<evidence type="ECO:0000313" key="2">
    <source>
        <dbReference type="Proteomes" id="UP000729402"/>
    </source>
</evidence>
<keyword evidence="2" id="KW-1185">Reference proteome</keyword>
<dbReference type="AlphaFoldDB" id="A0A8J5WMH3"/>
<evidence type="ECO:0000313" key="1">
    <source>
        <dbReference type="EMBL" id="KAG8091597.1"/>
    </source>
</evidence>